<organism evidence="2 3">
    <name type="scientific">Marinobacterium marinum</name>
    <dbReference type="NCBI Taxonomy" id="2756129"/>
    <lineage>
        <taxon>Bacteria</taxon>
        <taxon>Pseudomonadati</taxon>
        <taxon>Pseudomonadota</taxon>
        <taxon>Gammaproteobacteria</taxon>
        <taxon>Oceanospirillales</taxon>
        <taxon>Oceanospirillaceae</taxon>
        <taxon>Marinobacterium</taxon>
    </lineage>
</organism>
<sequence>MALTAKQEKTFTGVMTSDDSLMAMIRANLIAHTAYDESHRQAFERLHRQGKVGLLMEPPSVSDTPELGGIFKGNRGDSIMDMEAPDDEGYMPQ</sequence>
<dbReference type="EMBL" id="JACEMT010000041">
    <property type="protein sequence ID" value="MBA4501839.1"/>
    <property type="molecule type" value="Genomic_DNA"/>
</dbReference>
<accession>A0A7W2ABV5</accession>
<feature type="region of interest" description="Disordered" evidence="1">
    <location>
        <begin position="55"/>
        <end position="93"/>
    </location>
</feature>
<keyword evidence="3" id="KW-1185">Reference proteome</keyword>
<feature type="compositionally biased region" description="Acidic residues" evidence="1">
    <location>
        <begin position="83"/>
        <end position="93"/>
    </location>
</feature>
<evidence type="ECO:0000256" key="1">
    <source>
        <dbReference type="SAM" id="MobiDB-lite"/>
    </source>
</evidence>
<protein>
    <submittedName>
        <fullName evidence="2">Uncharacterized protein</fullName>
    </submittedName>
</protein>
<dbReference type="AlphaFoldDB" id="A0A7W2ABV5"/>
<evidence type="ECO:0000313" key="3">
    <source>
        <dbReference type="Proteomes" id="UP000538931"/>
    </source>
</evidence>
<proteinExistence type="predicted"/>
<reference evidence="2 3" key="1">
    <citation type="submission" date="2020-07" db="EMBL/GenBank/DDBJ databases">
        <title>Bacterium isolated from marien macroalgae.</title>
        <authorList>
            <person name="Zhu K."/>
            <person name="Lu D."/>
            <person name="Du Z."/>
        </authorList>
    </citation>
    <scope>NUCLEOTIDE SEQUENCE [LARGE SCALE GENOMIC DNA]</scope>
    <source>
        <strain evidence="2 3">3-1745</strain>
    </source>
</reference>
<comment type="caution">
    <text evidence="2">The sequence shown here is derived from an EMBL/GenBank/DDBJ whole genome shotgun (WGS) entry which is preliminary data.</text>
</comment>
<evidence type="ECO:0000313" key="2">
    <source>
        <dbReference type="EMBL" id="MBA4501839.1"/>
    </source>
</evidence>
<dbReference type="Proteomes" id="UP000538931">
    <property type="component" value="Unassembled WGS sequence"/>
</dbReference>
<gene>
    <name evidence="2" type="ORF">H1S06_05615</name>
</gene>
<name>A0A7W2ABV5_9GAMM</name>
<dbReference type="RefSeq" id="WP_181738088.1">
    <property type="nucleotide sequence ID" value="NZ_JACEMT010000041.1"/>
</dbReference>